<evidence type="ECO:0000313" key="6">
    <source>
        <dbReference type="RefSeq" id="XP_056862399.1"/>
    </source>
</evidence>
<comment type="similarity">
    <text evidence="1">Belongs to the helicase family.</text>
</comment>
<accession>A0A9W3DF04</accession>
<dbReference type="PANTHER" id="PTHR10492:SF90">
    <property type="entry name" value="ATP-DEPENDENT DNA HELICASE"/>
    <property type="match status" value="1"/>
</dbReference>
<evidence type="ECO:0000256" key="1">
    <source>
        <dbReference type="RuleBase" id="RU363044"/>
    </source>
</evidence>
<sequence>MVNEAETSDQRINIERSLDADGSIGNVCESMGSMDLVRPLLSWGSTRRYNAVITTVPNAALLTRSLFVNTVADNKSMKKRGVGRPIIPTALLFSSDANPPVIPYAEATRNARQLRLSIRRQRRAALSSTSVSTTAKRKKKIKPCVKWDLVSCPSCKALLWNAEAVGGGTNRSKKEFSLCCQKGRVRLPPVREPPSPLLELLESPKFRPHIRVANSLLAFTSMGAHIDHSVTGTPGPFTFRVHGQITHRIGSMLPEDGNDPQYLQLYIFDTENEIENRKRAITKGSASLELDDAIIAQLIEMLDTNNHLARTFRHARDRFRATGTIEFSITLVSHPNRGRQYDLPSASEIGGLVVGDLSATTVGRDIVVELKSSQLQRIGDLHPLLMSLQYPLLFPYGETGYNERLPYEGPETSTVKREFMTMREFYAYQIQTRPSEGMTIIKGGRLLHQYIVDAYVATETERLRFISLNQKKLRADLYNNVCDAVEAGDADPAQIGKKVILPSSFTAGPRYMAEKYQDAMAICRWYGNPHLFITVTANPNWVELKNHLTAYGGDSPNSRPDLECRLFKLKLDEMMAEFKNGVYFPKPAAVVYTIEFQKRGLPHAHILLWLKGVKKEVTAAMIDEYISAEFPDRELDPEGFDLVERHMIHGPCGRLRPRSPCMDKGECTKSFPKPFSDHTRIDKSGFVVYRRRGDSGSFVVKGDIKLDHRYVVPHNLALLKKYQAHINVEWCCRTSAIKYLFKYITKGVDRATAHLQKKESAGIVNQEEKKKTSMVNEIDKFLECRYISACEGAWRLFAFPIHHNQPNVVKLPVHLPGEHLMVYDESADLSEVLCRENIDKTMLTAFFEACEIYEEARELTYIEFPSRFVYQSAGKLWAPRQQGEAIGRVVYVSPTSGDRYYLRILLNVVRGPRSYYDLCSVGGVFYKKCKDACYARGLLNDDKEWHEAIEEPSYWATGRQLRRLFVLILVYCQVISPLKLWEHSWKFLAEDILYMKRKEFRFPELELEDEQLKQYTLIEVERHLKEHNQTLEDYDEMPKPDKSIISELNNPELRQELLYDVKKEAETHRELFSALNQDQRTVYDAVLKSVEEGLGQLFFVYGPGGTGKTYLYRTIIARIRSVGKVVIPVATAGIAALLLPGGRTAHSRFKLPLALDDSSMCNIHKGSSLAELICKADLIIWDEAPMAHRHTFETLDRSLRDLLSHADPEAATKPFGGKTVLLGGDFRQILPVIPHGKRPDTVLASISKSYIWKMARVYSLSINMRLRQEDKDFAEWLLQVGNGEAETVSSYKSKHEEGSQIFVDKSLLLPRSETPHEALADAAYPNFLQNYRNKEYLKERAVLTPTNNTVHEINAYLLSKIPSHAREYLSSDSIDFEATPADDWTSHYPPEYLNSLEFPGLPNHRLCLKVGAPVMMLRNLNQDLGLCNGTRMMVTRLGSRIVQAEIMTGTEVGEQVLIPRIQLTPTDTIHPFTFNRRQFPIRLCYAMTINKSQGQSLNNVALYLPRPVFTHGQLYVAMSRVTSPNGLKILDETSDADGKDGVTNIVYREIFNDIQVTQLCKNNMIIRMFGFSFYDH</sequence>
<dbReference type="InterPro" id="IPR027417">
    <property type="entry name" value="P-loop_NTPase"/>
</dbReference>
<dbReference type="PANTHER" id="PTHR10492">
    <property type="match status" value="1"/>
</dbReference>
<feature type="domain" description="DNA helicase Pif1-like DEAD-box helicase" evidence="2">
    <location>
        <begin position="1075"/>
        <end position="1287"/>
    </location>
</feature>
<evidence type="ECO:0000313" key="5">
    <source>
        <dbReference type="Proteomes" id="UP000504610"/>
    </source>
</evidence>
<evidence type="ECO:0000259" key="2">
    <source>
        <dbReference type="Pfam" id="PF05970"/>
    </source>
</evidence>
<dbReference type="Pfam" id="PF05970">
    <property type="entry name" value="PIF1"/>
    <property type="match status" value="1"/>
</dbReference>
<dbReference type="GO" id="GO:0000723">
    <property type="term" value="P:telomere maintenance"/>
    <property type="evidence" value="ECO:0007669"/>
    <property type="project" value="InterPro"/>
</dbReference>
<keyword evidence="1" id="KW-0547">Nucleotide-binding</keyword>
<name>A0A9W3DF04_RAPSA</name>
<organism evidence="5 6">
    <name type="scientific">Raphanus sativus</name>
    <name type="common">Radish</name>
    <name type="synonym">Raphanus raphanistrum var. sativus</name>
    <dbReference type="NCBI Taxonomy" id="3726"/>
    <lineage>
        <taxon>Eukaryota</taxon>
        <taxon>Viridiplantae</taxon>
        <taxon>Streptophyta</taxon>
        <taxon>Embryophyta</taxon>
        <taxon>Tracheophyta</taxon>
        <taxon>Spermatophyta</taxon>
        <taxon>Magnoliopsida</taxon>
        <taxon>eudicotyledons</taxon>
        <taxon>Gunneridae</taxon>
        <taxon>Pentapetalae</taxon>
        <taxon>rosids</taxon>
        <taxon>malvids</taxon>
        <taxon>Brassicales</taxon>
        <taxon>Brassicaceae</taxon>
        <taxon>Brassiceae</taxon>
        <taxon>Raphanus</taxon>
    </lineage>
</organism>
<dbReference type="GO" id="GO:0006310">
    <property type="term" value="P:DNA recombination"/>
    <property type="evidence" value="ECO:0007669"/>
    <property type="project" value="UniProtKB-KW"/>
</dbReference>
<dbReference type="GO" id="GO:0006281">
    <property type="term" value="P:DNA repair"/>
    <property type="evidence" value="ECO:0007669"/>
    <property type="project" value="UniProtKB-KW"/>
</dbReference>
<dbReference type="Gene3D" id="3.40.50.300">
    <property type="entry name" value="P-loop containing nucleotide triphosphate hydrolases"/>
    <property type="match status" value="2"/>
</dbReference>
<evidence type="ECO:0000259" key="4">
    <source>
        <dbReference type="Pfam" id="PF21530"/>
    </source>
</evidence>
<dbReference type="Proteomes" id="UP000504610">
    <property type="component" value="Chromosome 3"/>
</dbReference>
<reference evidence="5" key="1">
    <citation type="journal article" date="2019" name="Database">
        <title>The radish genome database (RadishGD): an integrated information resource for radish genomics.</title>
        <authorList>
            <person name="Yu H.J."/>
            <person name="Baek S."/>
            <person name="Lee Y.J."/>
            <person name="Cho A."/>
            <person name="Mun J.H."/>
        </authorList>
    </citation>
    <scope>NUCLEOTIDE SEQUENCE [LARGE SCALE GENOMIC DNA]</scope>
    <source>
        <strain evidence="5">cv. WK10039</strain>
    </source>
</reference>
<dbReference type="OrthoDB" id="1735618at2759"/>
<dbReference type="InterPro" id="IPR049163">
    <property type="entry name" value="Pif1-like_2B_dom"/>
</dbReference>
<keyword evidence="1" id="KW-0067">ATP-binding</keyword>
<comment type="cofactor">
    <cofactor evidence="1">
        <name>Mg(2+)</name>
        <dbReference type="ChEBI" id="CHEBI:18420"/>
    </cofactor>
</comment>
<feature type="domain" description="DNA helicase Pif1-like 2B" evidence="4">
    <location>
        <begin position="1391"/>
        <end position="1437"/>
    </location>
</feature>
<evidence type="ECO:0000259" key="3">
    <source>
        <dbReference type="Pfam" id="PF14214"/>
    </source>
</evidence>
<gene>
    <name evidence="6" type="primary">LOC130510074</name>
</gene>
<dbReference type="GeneID" id="130510074"/>
<dbReference type="CDD" id="cd18809">
    <property type="entry name" value="SF1_C_RecD"/>
    <property type="match status" value="1"/>
</dbReference>
<dbReference type="GO" id="GO:0005524">
    <property type="term" value="F:ATP binding"/>
    <property type="evidence" value="ECO:0007669"/>
    <property type="project" value="UniProtKB-KW"/>
</dbReference>
<comment type="catalytic activity">
    <reaction evidence="1">
        <text>ATP + H2O = ADP + phosphate + H(+)</text>
        <dbReference type="Rhea" id="RHEA:13065"/>
        <dbReference type="ChEBI" id="CHEBI:15377"/>
        <dbReference type="ChEBI" id="CHEBI:15378"/>
        <dbReference type="ChEBI" id="CHEBI:30616"/>
        <dbReference type="ChEBI" id="CHEBI:43474"/>
        <dbReference type="ChEBI" id="CHEBI:456216"/>
        <dbReference type="EC" id="5.6.2.3"/>
    </reaction>
</comment>
<protein>
    <recommendedName>
        <fullName evidence="1">ATP-dependent DNA helicase</fullName>
        <ecNumber evidence="1">5.6.2.3</ecNumber>
    </recommendedName>
</protein>
<dbReference type="InterPro" id="IPR010285">
    <property type="entry name" value="DNA_helicase_pif1-like_DEAD"/>
</dbReference>
<keyword evidence="1" id="KW-0378">Hydrolase</keyword>
<dbReference type="GO" id="GO:0016787">
    <property type="term" value="F:hydrolase activity"/>
    <property type="evidence" value="ECO:0007669"/>
    <property type="project" value="UniProtKB-KW"/>
</dbReference>
<dbReference type="FunFam" id="3.40.50.300:FF:002884">
    <property type="entry name" value="ATP-dependent DNA helicase"/>
    <property type="match status" value="1"/>
</dbReference>
<keyword evidence="1" id="KW-0227">DNA damage</keyword>
<keyword evidence="1" id="KW-0233">DNA recombination</keyword>
<keyword evidence="1" id="KW-0234">DNA repair</keyword>
<dbReference type="InterPro" id="IPR025476">
    <property type="entry name" value="Helitron_helicase-like"/>
</dbReference>
<feature type="domain" description="Helitron helicase-like" evidence="3">
    <location>
        <begin position="425"/>
        <end position="608"/>
    </location>
</feature>
<reference evidence="6" key="2">
    <citation type="submission" date="2025-08" db="UniProtKB">
        <authorList>
            <consortium name="RefSeq"/>
        </authorList>
    </citation>
    <scope>IDENTIFICATION</scope>
    <source>
        <tissue evidence="6">Leaf</tissue>
    </source>
</reference>
<dbReference type="SUPFAM" id="SSF52540">
    <property type="entry name" value="P-loop containing nucleoside triphosphate hydrolases"/>
    <property type="match status" value="2"/>
</dbReference>
<dbReference type="GO" id="GO:0043139">
    <property type="term" value="F:5'-3' DNA helicase activity"/>
    <property type="evidence" value="ECO:0007669"/>
    <property type="project" value="UniProtKB-EC"/>
</dbReference>
<dbReference type="KEGG" id="rsz:130510074"/>
<proteinExistence type="inferred from homology"/>
<keyword evidence="1" id="KW-0347">Helicase</keyword>
<dbReference type="Pfam" id="PF21530">
    <property type="entry name" value="Pif1_2B_dom"/>
    <property type="match status" value="1"/>
</dbReference>
<dbReference type="Pfam" id="PF14214">
    <property type="entry name" value="Helitron_like_N"/>
    <property type="match status" value="1"/>
</dbReference>
<keyword evidence="5" id="KW-1185">Reference proteome</keyword>
<dbReference type="EC" id="5.6.2.3" evidence="1"/>
<dbReference type="RefSeq" id="XP_056862399.1">
    <property type="nucleotide sequence ID" value="XM_057006419.1"/>
</dbReference>